<dbReference type="VEuPathDB" id="FungiDB:YALI1_E16694g"/>
<dbReference type="Pfam" id="PF01239">
    <property type="entry name" value="PPTA"/>
    <property type="match status" value="5"/>
</dbReference>
<dbReference type="GO" id="GO:0006612">
    <property type="term" value="P:protein targeting to membrane"/>
    <property type="evidence" value="ECO:0007669"/>
    <property type="project" value="EnsemblFungi"/>
</dbReference>
<evidence type="ECO:0000256" key="6">
    <source>
        <dbReference type="ARBA" id="ARBA00022737"/>
    </source>
</evidence>
<organism evidence="10 11">
    <name type="scientific">Yarrowia lipolytica</name>
    <name type="common">Candida lipolytica</name>
    <dbReference type="NCBI Taxonomy" id="4952"/>
    <lineage>
        <taxon>Eukaryota</taxon>
        <taxon>Fungi</taxon>
        <taxon>Dikarya</taxon>
        <taxon>Ascomycota</taxon>
        <taxon>Saccharomycotina</taxon>
        <taxon>Dipodascomycetes</taxon>
        <taxon>Dipodascales</taxon>
        <taxon>Dipodascales incertae sedis</taxon>
        <taxon>Yarrowia</taxon>
    </lineage>
</organism>
<gene>
    <name evidence="10" type="ORF">B0I71DRAFT_91645</name>
</gene>
<dbReference type="PROSITE" id="PS51147">
    <property type="entry name" value="PFTA"/>
    <property type="match status" value="5"/>
</dbReference>
<dbReference type="AlphaFoldDB" id="A0A371CEN5"/>
<dbReference type="EMBL" id="KZ858950">
    <property type="protein sequence ID" value="RDW28755.1"/>
    <property type="molecule type" value="Genomic_DNA"/>
</dbReference>
<dbReference type="Gene3D" id="1.25.40.120">
    <property type="entry name" value="Protein prenylyltransferase"/>
    <property type="match status" value="1"/>
</dbReference>
<evidence type="ECO:0000256" key="9">
    <source>
        <dbReference type="RuleBase" id="RU367120"/>
    </source>
</evidence>
<dbReference type="GO" id="GO:0006888">
    <property type="term" value="P:endoplasmic reticulum to Golgi vesicle-mediated transport"/>
    <property type="evidence" value="ECO:0007669"/>
    <property type="project" value="EnsemblFungi"/>
</dbReference>
<accession>A0A371CEN5</accession>
<dbReference type="PANTHER" id="PTHR11129:SF2">
    <property type="entry name" value="GERANYLGERANYL TRANSFERASE TYPE-2 SUBUNIT ALPHA"/>
    <property type="match status" value="1"/>
</dbReference>
<proteinExistence type="inferred from homology"/>
<dbReference type="OMA" id="RKFPKCY"/>
<dbReference type="GO" id="GO:0005968">
    <property type="term" value="C:Rab-protein geranylgeranyltransferase complex"/>
    <property type="evidence" value="ECO:0007669"/>
    <property type="project" value="EnsemblFungi"/>
</dbReference>
<dbReference type="FunFam" id="1.25.40.120:FF:000035">
    <property type="entry name" value="Geranylgeranyl transferase type-2 subunit alpha"/>
    <property type="match status" value="1"/>
</dbReference>
<evidence type="ECO:0000313" key="11">
    <source>
        <dbReference type="Proteomes" id="UP000256601"/>
    </source>
</evidence>
<keyword evidence="5 9" id="KW-0808">Transferase</keyword>
<evidence type="ECO:0000256" key="1">
    <source>
        <dbReference type="ARBA" id="ARBA00006734"/>
    </source>
</evidence>
<comment type="similarity">
    <text evidence="1 9">Belongs to the protein prenyltransferase subunit alpha family.</text>
</comment>
<dbReference type="Proteomes" id="UP000256601">
    <property type="component" value="Unassembled WGS sequence"/>
</dbReference>
<dbReference type="EC" id="2.5.1.60" evidence="2 9"/>
<dbReference type="GO" id="GO:0004663">
    <property type="term" value="F:Rab geranylgeranyltransferase activity"/>
    <property type="evidence" value="ECO:0007669"/>
    <property type="project" value="UniProtKB-UniRule"/>
</dbReference>
<dbReference type="OrthoDB" id="1658at2759"/>
<comment type="function">
    <text evidence="9">Catalyzes the transfer of a geranyl-geranyl moiety from geranyl-geranyl pyrophosphate to cysteines occuring in specific C-terminal amino acid sequences.</text>
</comment>
<evidence type="ECO:0000313" key="10">
    <source>
        <dbReference type="EMBL" id="RDW28755.1"/>
    </source>
</evidence>
<dbReference type="GO" id="GO:0097354">
    <property type="term" value="P:prenylation"/>
    <property type="evidence" value="ECO:0007669"/>
    <property type="project" value="UniProtKB-UniRule"/>
</dbReference>
<evidence type="ECO:0000256" key="5">
    <source>
        <dbReference type="ARBA" id="ARBA00022679"/>
    </source>
</evidence>
<keyword evidence="4 9" id="KW-0637">Prenyltransferase</keyword>
<protein>
    <recommendedName>
        <fullName evidence="3 9">Geranylgeranyl transferase type-2 subunit alpha</fullName>
        <ecNumber evidence="2 9">2.5.1.60</ecNumber>
    </recommendedName>
    <alternativeName>
        <fullName evidence="7 9">Geranylgeranyl transferase type II subunit alpha</fullName>
    </alternativeName>
</protein>
<dbReference type="SUPFAM" id="SSF48439">
    <property type="entry name" value="Protein prenylyltransferase"/>
    <property type="match status" value="1"/>
</dbReference>
<dbReference type="InterPro" id="IPR002088">
    <property type="entry name" value="Prenyl_trans_a"/>
</dbReference>
<evidence type="ECO:0000256" key="7">
    <source>
        <dbReference type="ARBA" id="ARBA00031267"/>
    </source>
</evidence>
<sequence length="347" mass="41670">MHNVRKQKYSAEQLAEKKQLEKGKINAYNGLSTQVNQFRREGKHDKEALDLNTKLIKINPEFYTMWNYRREILKTGILPNLEDKDDFLDGELKFVQECLMRFPKTYWLWNHRKWCLETAAKPDWKKELAMVTYALAKDERNFHAWNYRRYVLAKYEETLPEAHRGAVKPKEFEFTEEKINKNFSNFSAWHQRSKVIPELMEETRQGKCTDEKLVKRLSDPKTFFGSELDYVKNAIFMDPNDQSVWLYLRWLLTKPEIIYPDISTEYHIEVVESTIKEIAELYEDEKDCRHCIYWIVFYTIMLYELKKQRIPEAVGRTLTKHIGDLKEKDALRKGQYEDWEKVVVSAH</sequence>
<name>A0A371CEN5_YARLL</name>
<comment type="catalytic activity">
    <reaction evidence="8 9">
        <text>geranylgeranyl diphosphate + L-cysteinyl-[protein] = S-geranylgeranyl-L-cysteinyl-[protein] + diphosphate</text>
        <dbReference type="Rhea" id="RHEA:21240"/>
        <dbReference type="Rhea" id="RHEA-COMP:10131"/>
        <dbReference type="Rhea" id="RHEA-COMP:11537"/>
        <dbReference type="ChEBI" id="CHEBI:29950"/>
        <dbReference type="ChEBI" id="CHEBI:33019"/>
        <dbReference type="ChEBI" id="CHEBI:57533"/>
        <dbReference type="ChEBI" id="CHEBI:86021"/>
        <dbReference type="EC" id="2.5.1.60"/>
    </reaction>
</comment>
<dbReference type="GO" id="GO:0005777">
    <property type="term" value="C:peroxisome"/>
    <property type="evidence" value="ECO:0007669"/>
    <property type="project" value="EnsemblFungi"/>
</dbReference>
<dbReference type="PANTHER" id="PTHR11129">
    <property type="entry name" value="PROTEIN FARNESYLTRANSFERASE ALPHA SUBUNIT/RAB GERANYLGERANYL TRANSFERASE ALPHA SUBUNIT"/>
    <property type="match status" value="1"/>
</dbReference>
<keyword evidence="6" id="KW-0677">Repeat</keyword>
<evidence type="ECO:0000256" key="2">
    <source>
        <dbReference type="ARBA" id="ARBA00012656"/>
    </source>
</evidence>
<evidence type="ECO:0000256" key="4">
    <source>
        <dbReference type="ARBA" id="ARBA00022602"/>
    </source>
</evidence>
<evidence type="ECO:0000256" key="8">
    <source>
        <dbReference type="ARBA" id="ARBA00047658"/>
    </source>
</evidence>
<reference evidence="10 11" key="1">
    <citation type="submission" date="2018-07" db="EMBL/GenBank/DDBJ databases">
        <title>Draft Genome Assemblies for Five Robust Yarrowia lipolytica Strains Exhibiting High Lipid Production and Pentose Sugar Utilization and Sugar Alcohol Secretion from Undetoxified Lignocellulosic Biomass Hydrolysates.</title>
        <authorList>
            <consortium name="DOE Joint Genome Institute"/>
            <person name="Walker C."/>
            <person name="Ryu S."/>
            <person name="Na H."/>
            <person name="Zane M."/>
            <person name="LaButti K."/>
            <person name="Lipzen A."/>
            <person name="Haridas S."/>
            <person name="Barry K."/>
            <person name="Grigoriev I.V."/>
            <person name="Quarterman J."/>
            <person name="Slininger P."/>
            <person name="Dien B."/>
            <person name="Trinh C.T."/>
        </authorList>
    </citation>
    <scope>NUCLEOTIDE SEQUENCE [LARGE SCALE GENOMIC DNA]</scope>
    <source>
        <strain evidence="10 11">YB392</strain>
    </source>
</reference>
<dbReference type="VEuPathDB" id="FungiDB:YALI0_E13662g"/>
<evidence type="ECO:0000256" key="3">
    <source>
        <dbReference type="ARBA" id="ARBA00014772"/>
    </source>
</evidence>